<feature type="compositionally biased region" description="Pro residues" evidence="1">
    <location>
        <begin position="53"/>
        <end position="71"/>
    </location>
</feature>
<dbReference type="AlphaFoldDB" id="A0A699JMW8"/>
<feature type="compositionally biased region" description="Acidic residues" evidence="1">
    <location>
        <begin position="124"/>
        <end position="140"/>
    </location>
</feature>
<evidence type="ECO:0000313" key="2">
    <source>
        <dbReference type="EMBL" id="GFA47507.1"/>
    </source>
</evidence>
<organism evidence="2">
    <name type="scientific">Tanacetum cinerariifolium</name>
    <name type="common">Dalmatian daisy</name>
    <name type="synonym">Chrysanthemum cinerariifolium</name>
    <dbReference type="NCBI Taxonomy" id="118510"/>
    <lineage>
        <taxon>Eukaryota</taxon>
        <taxon>Viridiplantae</taxon>
        <taxon>Streptophyta</taxon>
        <taxon>Embryophyta</taxon>
        <taxon>Tracheophyta</taxon>
        <taxon>Spermatophyta</taxon>
        <taxon>Magnoliopsida</taxon>
        <taxon>eudicotyledons</taxon>
        <taxon>Gunneridae</taxon>
        <taxon>Pentapetalae</taxon>
        <taxon>asterids</taxon>
        <taxon>campanulids</taxon>
        <taxon>Asterales</taxon>
        <taxon>Asteraceae</taxon>
        <taxon>Asteroideae</taxon>
        <taxon>Anthemideae</taxon>
        <taxon>Anthemidinae</taxon>
        <taxon>Tanacetum</taxon>
    </lineage>
</organism>
<name>A0A699JMW8_TANCI</name>
<accession>A0A699JMW8</accession>
<reference evidence="2" key="1">
    <citation type="journal article" date="2019" name="Sci. Rep.">
        <title>Draft genome of Tanacetum cinerariifolium, the natural source of mosquito coil.</title>
        <authorList>
            <person name="Yamashiro T."/>
            <person name="Shiraishi A."/>
            <person name="Satake H."/>
            <person name="Nakayama K."/>
        </authorList>
    </citation>
    <scope>NUCLEOTIDE SEQUENCE</scope>
</reference>
<sequence length="162" mass="18357">MSSASSVVTYTSVYTDFELGRVFWGADEELSDRGSPRVIMYGYDGLPMLSVAPPSPDYVPSPEEPQTPPAPQDEDEHEPMFIQPHDHDFMPKPIYPEYIPLEDEHVLPAEEKPLPPVFSPTTESPEDDVNDEDEDEEEEEHLAPGDSLLLYLLMSLFPHLRE</sequence>
<evidence type="ECO:0000256" key="1">
    <source>
        <dbReference type="SAM" id="MobiDB-lite"/>
    </source>
</evidence>
<protein>
    <submittedName>
        <fullName evidence="2">Uncharacterized protein</fullName>
    </submittedName>
</protein>
<feature type="region of interest" description="Disordered" evidence="1">
    <location>
        <begin position="52"/>
        <end position="146"/>
    </location>
</feature>
<proteinExistence type="predicted"/>
<comment type="caution">
    <text evidence="2">The sequence shown here is derived from an EMBL/GenBank/DDBJ whole genome shotgun (WGS) entry which is preliminary data.</text>
</comment>
<gene>
    <name evidence="2" type="ORF">Tci_619479</name>
</gene>
<dbReference type="EMBL" id="BKCJ010430543">
    <property type="protein sequence ID" value="GFA47507.1"/>
    <property type="molecule type" value="Genomic_DNA"/>
</dbReference>
<feature type="compositionally biased region" description="Basic and acidic residues" evidence="1">
    <location>
        <begin position="102"/>
        <end position="113"/>
    </location>
</feature>